<dbReference type="KEGG" id="bvu:BVU_4128"/>
<dbReference type="Gene3D" id="1.25.40.10">
    <property type="entry name" value="Tetratricopeptide repeat domain"/>
    <property type="match status" value="1"/>
</dbReference>
<reference evidence="1 2" key="1">
    <citation type="journal article" date="2007" name="PLoS Biol.">
        <title>Evolution of symbiotic bacteria in the distal human intestine.</title>
        <authorList>
            <person name="Xu J."/>
            <person name="Mahowald M.A."/>
            <person name="Ley R.E."/>
            <person name="Lozupone C.A."/>
            <person name="Hamady M."/>
            <person name="Martens E.C."/>
            <person name="Henrissat B."/>
            <person name="Coutinho P.M."/>
            <person name="Minx P."/>
            <person name="Latreille P."/>
            <person name="Cordum H."/>
            <person name="Van Brunt A."/>
            <person name="Kim K."/>
            <person name="Fulton R.S."/>
            <person name="Fulton L.A."/>
            <person name="Clifton S.W."/>
            <person name="Wilson R.K."/>
            <person name="Knight R.D."/>
            <person name="Gordon J.I."/>
        </authorList>
    </citation>
    <scope>NUCLEOTIDE SEQUENCE [LARGE SCALE GENOMIC DNA]</scope>
    <source>
        <strain evidence="2">ATCC 8482 / DSM 1447 / JCM 5826 / CCUG 4940 / NBRC 14291 / NCTC 11154</strain>
    </source>
</reference>
<accession>A6L7R6</accession>
<dbReference type="EMBL" id="CP000139">
    <property type="protein sequence ID" value="ABR41730.1"/>
    <property type="molecule type" value="Genomic_DNA"/>
</dbReference>
<dbReference type="HOGENOM" id="CLU_1248581_0_0_10"/>
<sequence length="248" mass="28801">MQKKEYHFFILFLCWQQTNTIIHRLMKTTILLGLLLTLTVSCKHHSNPVTTEENFHTQEANRLVAEARNLWLPPLDSTFFFNDSEHISINDKEIWAKLDSALAIDPTNIKVYVGRISYLSACKKYHEILSVLRQAEKQSTLNADLWSMKAMFEDYFGDSLTAQKNYRSADSAYAILIKEYATDSLRYAGSRINRALNMALMTDNIAILEEEVELTKKIFPKTWKGPDSSFYGKNKKDFFDKCFNVRKK</sequence>
<gene>
    <name evidence="1" type="ordered locus">BVU_4128</name>
</gene>
<evidence type="ECO:0000313" key="1">
    <source>
        <dbReference type="EMBL" id="ABR41730.1"/>
    </source>
</evidence>
<dbReference type="eggNOG" id="ENOG5031532">
    <property type="taxonomic scope" value="Bacteria"/>
</dbReference>
<dbReference type="PaxDb" id="435590-BVU_4128"/>
<organism evidence="1 2">
    <name type="scientific">Phocaeicola vulgatus (strain ATCC 8482 / DSM 1447 / JCM 5826 / CCUG 4940 / NBRC 14291 / NCTC 11154)</name>
    <name type="common">Bacteroides vulgatus</name>
    <dbReference type="NCBI Taxonomy" id="435590"/>
    <lineage>
        <taxon>Bacteria</taxon>
        <taxon>Pseudomonadati</taxon>
        <taxon>Bacteroidota</taxon>
        <taxon>Bacteroidia</taxon>
        <taxon>Bacteroidales</taxon>
        <taxon>Bacteroidaceae</taxon>
        <taxon>Phocaeicola</taxon>
    </lineage>
</organism>
<dbReference type="STRING" id="435590.BVU_4128"/>
<protein>
    <submittedName>
        <fullName evidence="1">Uncharacterized protein</fullName>
    </submittedName>
</protein>
<evidence type="ECO:0000313" key="2">
    <source>
        <dbReference type="Proteomes" id="UP000002861"/>
    </source>
</evidence>
<proteinExistence type="predicted"/>
<dbReference type="InterPro" id="IPR011990">
    <property type="entry name" value="TPR-like_helical_dom_sf"/>
</dbReference>
<dbReference type="AlphaFoldDB" id="A6L7R6"/>
<dbReference type="Proteomes" id="UP000002861">
    <property type="component" value="Chromosome"/>
</dbReference>
<name>A6L7R6_PHOV8</name>